<dbReference type="InterPro" id="IPR016181">
    <property type="entry name" value="Acyl_CoA_acyltransferase"/>
</dbReference>
<proteinExistence type="predicted"/>
<dbReference type="AlphaFoldDB" id="A0A561UYF4"/>
<dbReference type="Gene3D" id="3.40.630.30">
    <property type="match status" value="1"/>
</dbReference>
<name>A0A561UYF4_9ACTN</name>
<dbReference type="EMBL" id="CP109114">
    <property type="protein sequence ID" value="WSC14558.1"/>
    <property type="molecule type" value="Genomic_DNA"/>
</dbReference>
<dbReference type="PANTHER" id="PTHR47237:SF2">
    <property type="entry name" value="BLL4206 PROTEIN"/>
    <property type="match status" value="1"/>
</dbReference>
<keyword evidence="3" id="KW-0808">Transferase</keyword>
<dbReference type="SUPFAM" id="SSF55729">
    <property type="entry name" value="Acyl-CoA N-acyltransferases (Nat)"/>
    <property type="match status" value="1"/>
</dbReference>
<dbReference type="RefSeq" id="WP_145764552.1">
    <property type="nucleotide sequence ID" value="NZ_CP109114.1"/>
</dbReference>
<dbReference type="OrthoDB" id="510731at2"/>
<dbReference type="GO" id="GO:0005840">
    <property type="term" value="C:ribosome"/>
    <property type="evidence" value="ECO:0007669"/>
    <property type="project" value="UniProtKB-KW"/>
</dbReference>
<dbReference type="EMBL" id="VIWW01000001">
    <property type="protein sequence ID" value="TWG04405.1"/>
    <property type="molecule type" value="Genomic_DNA"/>
</dbReference>
<dbReference type="PROSITE" id="PS51186">
    <property type="entry name" value="GNAT"/>
    <property type="match status" value="1"/>
</dbReference>
<evidence type="ECO:0000313" key="2">
    <source>
        <dbReference type="EMBL" id="TWG04405.1"/>
    </source>
</evidence>
<keyword evidence="3" id="KW-0012">Acyltransferase</keyword>
<feature type="domain" description="N-acetyltransferase" evidence="1">
    <location>
        <begin position="12"/>
        <end position="156"/>
    </location>
</feature>
<accession>A0A561UYF4</accession>
<reference evidence="2 4" key="1">
    <citation type="submission" date="2019-06" db="EMBL/GenBank/DDBJ databases">
        <title>Sequencing the genomes of 1000 actinobacteria strains.</title>
        <authorList>
            <person name="Klenk H.-P."/>
        </authorList>
    </citation>
    <scope>NUCLEOTIDE SEQUENCE [LARGE SCALE GENOMIC DNA]</scope>
    <source>
        <strain evidence="2 4">DSM 42059</strain>
    </source>
</reference>
<protein>
    <submittedName>
        <fullName evidence="3">GNAT family N-acetyltransferase</fullName>
        <ecNumber evidence="3">2.3.1.-</ecNumber>
    </submittedName>
    <submittedName>
        <fullName evidence="2">Ribosomal protein S18 acetylase RimI-like enzyme</fullName>
    </submittedName>
</protein>
<dbReference type="PANTHER" id="PTHR47237">
    <property type="entry name" value="SLL0310 PROTEIN"/>
    <property type="match status" value="1"/>
</dbReference>
<dbReference type="InterPro" id="IPR041496">
    <property type="entry name" value="YitH/HolE_GNAT"/>
</dbReference>
<evidence type="ECO:0000313" key="4">
    <source>
        <dbReference type="Proteomes" id="UP000318186"/>
    </source>
</evidence>
<dbReference type="Gene3D" id="3.40.630.90">
    <property type="match status" value="1"/>
</dbReference>
<dbReference type="Proteomes" id="UP000318186">
    <property type="component" value="Unassembled WGS sequence"/>
</dbReference>
<keyword evidence="2" id="KW-0689">Ribosomal protein</keyword>
<keyword evidence="5" id="KW-1185">Reference proteome</keyword>
<reference evidence="3 5" key="2">
    <citation type="submission" date="2022-10" db="EMBL/GenBank/DDBJ databases">
        <title>The complete genomes of actinobacterial strains from the NBC collection.</title>
        <authorList>
            <person name="Joergensen T.S."/>
            <person name="Alvarez Arevalo M."/>
            <person name="Sterndorff E.B."/>
            <person name="Faurdal D."/>
            <person name="Vuksanovic O."/>
            <person name="Mourched A.-S."/>
            <person name="Charusanti P."/>
            <person name="Shaw S."/>
            <person name="Blin K."/>
            <person name="Weber T."/>
        </authorList>
    </citation>
    <scope>NUCLEOTIDE SEQUENCE [LARGE SCALE GENOMIC DNA]</scope>
    <source>
        <strain evidence="3 5">NBC 01769</strain>
    </source>
</reference>
<evidence type="ECO:0000259" key="1">
    <source>
        <dbReference type="PROSITE" id="PS51186"/>
    </source>
</evidence>
<evidence type="ECO:0000313" key="3">
    <source>
        <dbReference type="EMBL" id="WSC14558.1"/>
    </source>
</evidence>
<organism evidence="2 4">
    <name type="scientific">Streptomyces brevispora</name>
    <dbReference type="NCBI Taxonomy" id="887462"/>
    <lineage>
        <taxon>Bacteria</taxon>
        <taxon>Bacillati</taxon>
        <taxon>Actinomycetota</taxon>
        <taxon>Actinomycetes</taxon>
        <taxon>Kitasatosporales</taxon>
        <taxon>Streptomycetaceae</taxon>
        <taxon>Streptomyces</taxon>
    </lineage>
</organism>
<dbReference type="EC" id="2.3.1.-" evidence="3"/>
<evidence type="ECO:0000313" key="5">
    <source>
        <dbReference type="Proteomes" id="UP001330827"/>
    </source>
</evidence>
<dbReference type="Proteomes" id="UP001330827">
    <property type="component" value="Chromosome"/>
</dbReference>
<sequence>MPSSLPRPLAGLPVRRLTRDDLVPCADLCEDRDWPRDEHRWGLLLAAGVGFGIDSPDGKGLMATCVTTSYGPRLTAIGMLLVAGRYARQGVARHLMHQVIESTGGAPLSLYATASGQPLYEKFGFAEVGRTERMSGHFRPTAEPGGPDAVAGPDLEVRPGLTVRPASAGDLQAMLRLDADAFGLDRTHLLARLPAFADHLRVAEEGGELVGYAALWPSSGSHAVGPLIARDTATAKLLVSSLADATDRPLRADIDARHKELLGWLGERGLQPGSGTTVMSLGERQPGDWTQRFAPLSVATG</sequence>
<dbReference type="InterPro" id="IPR000182">
    <property type="entry name" value="GNAT_dom"/>
</dbReference>
<dbReference type="Pfam" id="PF18014">
    <property type="entry name" value="Acetyltransf_18"/>
    <property type="match status" value="1"/>
</dbReference>
<dbReference type="Pfam" id="PF13673">
    <property type="entry name" value="Acetyltransf_10"/>
    <property type="match status" value="1"/>
</dbReference>
<dbReference type="GO" id="GO:0016747">
    <property type="term" value="F:acyltransferase activity, transferring groups other than amino-acyl groups"/>
    <property type="evidence" value="ECO:0007669"/>
    <property type="project" value="InterPro"/>
</dbReference>
<keyword evidence="2" id="KW-0687">Ribonucleoprotein</keyword>
<dbReference type="InterPro" id="IPR052729">
    <property type="entry name" value="Acyl/Acetyltrans_Enzymes"/>
</dbReference>
<gene>
    <name evidence="2" type="ORF">FHX80_112852</name>
    <name evidence="3" type="ORF">OIE64_18105</name>
</gene>